<keyword evidence="2" id="KW-0963">Cytoplasm</keyword>
<gene>
    <name evidence="9" type="ORF">CLODIP_2_CD04548</name>
</gene>
<dbReference type="Gene3D" id="3.20.20.190">
    <property type="entry name" value="Phosphatidylinositol (PI) phosphodiesterase"/>
    <property type="match status" value="1"/>
</dbReference>
<dbReference type="CDD" id="cd16206">
    <property type="entry name" value="EFh_PRIP"/>
    <property type="match status" value="1"/>
</dbReference>
<dbReference type="GO" id="GO:0016042">
    <property type="term" value="P:lipid catabolic process"/>
    <property type="evidence" value="ECO:0007669"/>
    <property type="project" value="UniProtKB-KW"/>
</dbReference>
<keyword evidence="10" id="KW-1185">Reference proteome</keyword>
<accession>A0A8S1E6Q8</accession>
<dbReference type="PROSITE" id="PS50004">
    <property type="entry name" value="C2"/>
    <property type="match status" value="1"/>
</dbReference>
<dbReference type="CDD" id="cd00275">
    <property type="entry name" value="C2_PLC_like"/>
    <property type="match status" value="1"/>
</dbReference>
<dbReference type="InterPro" id="IPR011993">
    <property type="entry name" value="PH-like_dom_sf"/>
</dbReference>
<dbReference type="SUPFAM" id="SSF51695">
    <property type="entry name" value="PLC-like phosphodiesterases"/>
    <property type="match status" value="1"/>
</dbReference>
<evidence type="ECO:0000313" key="9">
    <source>
        <dbReference type="EMBL" id="CAB3385937.1"/>
    </source>
</evidence>
<dbReference type="FunFam" id="1.10.238.10:FF:000005">
    <property type="entry name" value="Phosphoinositide phospholipase C"/>
    <property type="match status" value="1"/>
</dbReference>
<dbReference type="GO" id="GO:0032228">
    <property type="term" value="P:regulation of synaptic transmission, GABAergic"/>
    <property type="evidence" value="ECO:0007669"/>
    <property type="project" value="TreeGrafter"/>
</dbReference>
<dbReference type="PROSITE" id="PS50003">
    <property type="entry name" value="PH_DOMAIN"/>
    <property type="match status" value="1"/>
</dbReference>
<feature type="compositionally biased region" description="Gly residues" evidence="5">
    <location>
        <begin position="1"/>
        <end position="17"/>
    </location>
</feature>
<dbReference type="PROSITE" id="PS50007">
    <property type="entry name" value="PIPLC_X_DOMAIN"/>
    <property type="match status" value="1"/>
</dbReference>
<dbReference type="PANTHER" id="PTHR10336:SF196">
    <property type="entry name" value="PHOSPHOINOSITIDE PHOSPHOLIPASE C"/>
    <property type="match status" value="1"/>
</dbReference>
<dbReference type="PANTHER" id="PTHR10336">
    <property type="entry name" value="PHOSPHOINOSITIDE-SPECIFIC PHOSPHOLIPASE C FAMILY PROTEIN"/>
    <property type="match status" value="1"/>
</dbReference>
<dbReference type="Pfam" id="PF00387">
    <property type="entry name" value="PI-PLC-Y"/>
    <property type="match status" value="1"/>
</dbReference>
<dbReference type="SUPFAM" id="SSF50729">
    <property type="entry name" value="PH domain-like"/>
    <property type="match status" value="1"/>
</dbReference>
<dbReference type="Pfam" id="PF16457">
    <property type="entry name" value="PH_12"/>
    <property type="match status" value="1"/>
</dbReference>
<dbReference type="AlphaFoldDB" id="A0A8S1E6Q8"/>
<dbReference type="FunFam" id="3.20.20.190:FF:000001">
    <property type="entry name" value="Phosphoinositide phospholipase C"/>
    <property type="match status" value="1"/>
</dbReference>
<dbReference type="InterPro" id="IPR000008">
    <property type="entry name" value="C2_dom"/>
</dbReference>
<dbReference type="OrthoDB" id="269822at2759"/>
<evidence type="ECO:0000259" key="8">
    <source>
        <dbReference type="PROSITE" id="PS50008"/>
    </source>
</evidence>
<dbReference type="InterPro" id="IPR011992">
    <property type="entry name" value="EF-hand-dom_pair"/>
</dbReference>
<keyword evidence="4" id="KW-0378">Hydrolase</keyword>
<evidence type="ECO:0000313" key="10">
    <source>
        <dbReference type="Proteomes" id="UP000494165"/>
    </source>
</evidence>
<dbReference type="InterPro" id="IPR001849">
    <property type="entry name" value="PH_domain"/>
</dbReference>
<feature type="region of interest" description="Disordered" evidence="5">
    <location>
        <begin position="61"/>
        <end position="82"/>
    </location>
</feature>
<evidence type="ECO:0000256" key="5">
    <source>
        <dbReference type="SAM" id="MobiDB-lite"/>
    </source>
</evidence>
<comment type="subcellular location">
    <subcellularLocation>
        <location evidence="1">Cytoplasm</location>
    </subcellularLocation>
</comment>
<dbReference type="Pfam" id="PF00388">
    <property type="entry name" value="PI-PLC-X"/>
    <property type="match status" value="1"/>
</dbReference>
<dbReference type="PRINTS" id="PR00390">
    <property type="entry name" value="PHPHLIPASEC"/>
</dbReference>
<evidence type="ECO:0000256" key="2">
    <source>
        <dbReference type="ARBA" id="ARBA00022490"/>
    </source>
</evidence>
<evidence type="ECO:0000256" key="3">
    <source>
        <dbReference type="ARBA" id="ARBA00023224"/>
    </source>
</evidence>
<dbReference type="SMART" id="SM00148">
    <property type="entry name" value="PLCXc"/>
    <property type="match status" value="1"/>
</dbReference>
<dbReference type="CDD" id="cd13364">
    <property type="entry name" value="PH_PLC_eta"/>
    <property type="match status" value="1"/>
</dbReference>
<sequence length="1163" mass="129496">MGGCVAGPGRGSGGALGSMGRSGRMSGIWIEPGSSSAAAAAGGRAGGRTDERAVAARPAKASHLHSPWRPPMAEGHVNGGAQRAQLEAHRPSSRKAKSVSFHSATSLPTERKISSASACLHYMMVGSSLIKVRPNSRQYHRFFTLTEDLSAIRWTPTSKKASKAIVNIDSIKEIRAGKNTEVLRNRDISAHHLEDCAFSILYGDNFESLDLVAPSSEEANIWVTGLNALIGASKSPDAIGEKQALREKWLEHMFNKAAADQDCLDIGTAISLIQKLSGQTAATEKVRQKLMEFDQMKMDGKRGQVDSKEFIDMFKEVATRPEIYFLLIRFANKDYLTLEDLQLFLEGEQGISDLTTERCVSIIQKHEPNPEAREKNQLQIDGFTKFLLSEDCDIFDPVQRAVCQDMSQPLTHYFVSSSHNSYLLEDQVKGPSSVEGYIRALGNGCRCVKVDCWDGPEQPLVYHGNSMTSKILFRDCIEVIKEFAFIYSQYPLIIHLENHCSVDQQRMVAGIMRHVLREHLYIHKDNSPKDPCQMSPIELRGKILIMGKKLAAECKEESGEVSDEDEGCDNNNRRASTIKTDKPRTMALCRELSDLISLVRTKFVDFATSKQTQRTKEMCSLSESAATRLAHACAEDFVNHNKSFLTKVFPNSSRVDSSNFNPQDFWNCGCQLVALNFQTPGQMMDLYDGRFRQNGGCGYVLKPSVMREEISFFSANLRDLVPGVAPQTLHIKIISGQQLPRPRGSMAKGDVIDPYIVIQLFGIPADCTERKTKTVSNEGNCPIFEESFEFQIVLPDLVLVRFVVLDDEYIGDDFIGQYTIPFDCLQPGYRHIRLLSNTGEPLENSFLFVHIAITNKKGGGRPASKSEKLHTDIRTIGLKQVDDQLKGAIADLMDVLRARQDVEVAMEALRADCGLNEAANMKQCLRVLLHRLASCPHISAVSIEDFEGVFRFKVESSGMPQHLQRGIGLFERVMSEMQFMIENGDRLLSQISSHHSSLLEFHEELPALANQAGLKGKKYNKVHENYTWNVRILRGQMDVLESCKKECLQAISQVQSSASSMGTYLAKERSPAGTRGQQQQRKLNLFCKRPSLDAIHVTQQPGSPTSPGGPPASPSSVKPKSILKKSNSNIEQSSVAGNRVPRRKVQLKEETHRSHSFKWFNRS</sequence>
<dbReference type="Proteomes" id="UP000494165">
    <property type="component" value="Unassembled WGS sequence"/>
</dbReference>
<dbReference type="Gene3D" id="1.10.238.10">
    <property type="entry name" value="EF-hand"/>
    <property type="match status" value="1"/>
</dbReference>
<dbReference type="Pfam" id="PF00168">
    <property type="entry name" value="C2"/>
    <property type="match status" value="1"/>
</dbReference>
<dbReference type="GO" id="GO:0007214">
    <property type="term" value="P:gamma-aminobutyric acid signaling pathway"/>
    <property type="evidence" value="ECO:0007669"/>
    <property type="project" value="TreeGrafter"/>
</dbReference>
<dbReference type="Gene3D" id="2.30.29.30">
    <property type="entry name" value="Pleckstrin-homology domain (PH domain)/Phosphotyrosine-binding domain (PTB)"/>
    <property type="match status" value="1"/>
</dbReference>
<dbReference type="SMART" id="SM00149">
    <property type="entry name" value="PLCYc"/>
    <property type="match status" value="1"/>
</dbReference>
<dbReference type="SUPFAM" id="SSF47473">
    <property type="entry name" value="EF-hand"/>
    <property type="match status" value="1"/>
</dbReference>
<proteinExistence type="predicted"/>
<keyword evidence="3" id="KW-0807">Transducer</keyword>
<dbReference type="EC" id="3.1.4.11" evidence="4"/>
<feature type="domain" description="C2" evidence="7">
    <location>
        <begin position="707"/>
        <end position="836"/>
    </location>
</feature>
<dbReference type="SMART" id="SM00233">
    <property type="entry name" value="PH"/>
    <property type="match status" value="1"/>
</dbReference>
<dbReference type="EMBL" id="CADEPI010000441">
    <property type="protein sequence ID" value="CAB3385937.1"/>
    <property type="molecule type" value="Genomic_DNA"/>
</dbReference>
<dbReference type="InterPro" id="IPR000909">
    <property type="entry name" value="PLipase_C_PInositol-sp_X_dom"/>
</dbReference>
<feature type="compositionally biased region" description="Polar residues" evidence="5">
    <location>
        <begin position="1124"/>
        <end position="1136"/>
    </location>
</feature>
<dbReference type="GO" id="GO:0048015">
    <property type="term" value="P:phosphatidylinositol-mediated signaling"/>
    <property type="evidence" value="ECO:0007669"/>
    <property type="project" value="TreeGrafter"/>
</dbReference>
<keyword evidence="4" id="KW-0443">Lipid metabolism</keyword>
<dbReference type="InterPro" id="IPR017946">
    <property type="entry name" value="PLC-like_Pdiesterase_TIM-brl"/>
</dbReference>
<dbReference type="InterPro" id="IPR001192">
    <property type="entry name" value="PI-PLC_fam"/>
</dbReference>
<evidence type="ECO:0000256" key="4">
    <source>
        <dbReference type="RuleBase" id="RU361133"/>
    </source>
</evidence>
<dbReference type="SMART" id="SM00239">
    <property type="entry name" value="C2"/>
    <property type="match status" value="1"/>
</dbReference>
<comment type="catalytic activity">
    <reaction evidence="4">
        <text>a 1,2-diacyl-sn-glycero-3-phospho-(1D-myo-inositol-4,5-bisphosphate) + H2O = 1D-myo-inositol 1,4,5-trisphosphate + a 1,2-diacyl-sn-glycerol + H(+)</text>
        <dbReference type="Rhea" id="RHEA:33179"/>
        <dbReference type="ChEBI" id="CHEBI:15377"/>
        <dbReference type="ChEBI" id="CHEBI:15378"/>
        <dbReference type="ChEBI" id="CHEBI:17815"/>
        <dbReference type="ChEBI" id="CHEBI:58456"/>
        <dbReference type="ChEBI" id="CHEBI:203600"/>
        <dbReference type="EC" id="3.1.4.11"/>
    </reaction>
</comment>
<dbReference type="FunFam" id="2.30.29.30:FF:000025">
    <property type="entry name" value="Phosphoinositide phospholipase C"/>
    <property type="match status" value="1"/>
</dbReference>
<dbReference type="InterPro" id="IPR015359">
    <property type="entry name" value="PLC_EF-hand-like"/>
</dbReference>
<feature type="domain" description="PI-PLC Y-box" evidence="8">
    <location>
        <begin position="592"/>
        <end position="707"/>
    </location>
</feature>
<dbReference type="InterPro" id="IPR001711">
    <property type="entry name" value="PLipase_C_Pinositol-sp_Y"/>
</dbReference>
<name>A0A8S1E6Q8_9INSE</name>
<dbReference type="SUPFAM" id="SSF49562">
    <property type="entry name" value="C2 domain (Calcium/lipid-binding domain, CaLB)"/>
    <property type="match status" value="1"/>
</dbReference>
<feature type="domain" description="PH" evidence="6">
    <location>
        <begin position="123"/>
        <end position="231"/>
    </location>
</feature>
<feature type="region of interest" description="Disordered" evidence="5">
    <location>
        <begin position="1096"/>
        <end position="1163"/>
    </location>
</feature>
<protein>
    <recommendedName>
        <fullName evidence="4">Phosphoinositide phospholipase C</fullName>
        <ecNumber evidence="4">3.1.4.11</ecNumber>
    </recommendedName>
</protein>
<dbReference type="GO" id="GO:0004435">
    <property type="term" value="F:phosphatidylinositol-4,5-bisphosphate phospholipase C activity"/>
    <property type="evidence" value="ECO:0007669"/>
    <property type="project" value="UniProtKB-EC"/>
</dbReference>
<dbReference type="GO" id="GO:0046488">
    <property type="term" value="P:phosphatidylinositol metabolic process"/>
    <property type="evidence" value="ECO:0007669"/>
    <property type="project" value="TreeGrafter"/>
</dbReference>
<reference evidence="9 10" key="1">
    <citation type="submission" date="2020-04" db="EMBL/GenBank/DDBJ databases">
        <authorList>
            <person name="Alioto T."/>
            <person name="Alioto T."/>
            <person name="Gomez Garrido J."/>
        </authorList>
    </citation>
    <scope>NUCLEOTIDE SEQUENCE [LARGE SCALE GENOMIC DNA]</scope>
</reference>
<dbReference type="InterPro" id="IPR035892">
    <property type="entry name" value="C2_domain_sf"/>
</dbReference>
<evidence type="ECO:0000259" key="6">
    <source>
        <dbReference type="PROSITE" id="PS50003"/>
    </source>
</evidence>
<dbReference type="Gene3D" id="2.60.40.150">
    <property type="entry name" value="C2 domain"/>
    <property type="match status" value="1"/>
</dbReference>
<comment type="caution">
    <text evidence="9">The sequence shown here is derived from an EMBL/GenBank/DDBJ whole genome shotgun (WGS) entry which is preliminary data.</text>
</comment>
<evidence type="ECO:0000256" key="1">
    <source>
        <dbReference type="ARBA" id="ARBA00004496"/>
    </source>
</evidence>
<dbReference type="Pfam" id="PF09279">
    <property type="entry name" value="EF-hand_like"/>
    <property type="match status" value="1"/>
</dbReference>
<feature type="region of interest" description="Disordered" evidence="5">
    <location>
        <begin position="1059"/>
        <end position="1080"/>
    </location>
</feature>
<dbReference type="GO" id="GO:0005737">
    <property type="term" value="C:cytoplasm"/>
    <property type="evidence" value="ECO:0007669"/>
    <property type="project" value="UniProtKB-SubCell"/>
</dbReference>
<feature type="region of interest" description="Disordered" evidence="5">
    <location>
        <begin position="1"/>
        <end position="20"/>
    </location>
</feature>
<evidence type="ECO:0000259" key="7">
    <source>
        <dbReference type="PROSITE" id="PS50004"/>
    </source>
</evidence>
<dbReference type="PROSITE" id="PS50008">
    <property type="entry name" value="PIPLC_Y_DOMAIN"/>
    <property type="match status" value="1"/>
</dbReference>
<keyword evidence="4" id="KW-0442">Lipid degradation</keyword>
<organism evidence="9 10">
    <name type="scientific">Cloeon dipterum</name>
    <dbReference type="NCBI Taxonomy" id="197152"/>
    <lineage>
        <taxon>Eukaryota</taxon>
        <taxon>Metazoa</taxon>
        <taxon>Ecdysozoa</taxon>
        <taxon>Arthropoda</taxon>
        <taxon>Hexapoda</taxon>
        <taxon>Insecta</taxon>
        <taxon>Pterygota</taxon>
        <taxon>Palaeoptera</taxon>
        <taxon>Ephemeroptera</taxon>
        <taxon>Pisciforma</taxon>
        <taxon>Baetidae</taxon>
        <taxon>Cloeon</taxon>
    </lineage>
</organism>
<dbReference type="GO" id="GO:0051209">
    <property type="term" value="P:release of sequestered calcium ion into cytosol"/>
    <property type="evidence" value="ECO:0007669"/>
    <property type="project" value="TreeGrafter"/>
</dbReference>